<evidence type="ECO:0000313" key="2">
    <source>
        <dbReference type="Proteomes" id="UP001458880"/>
    </source>
</evidence>
<reference evidence="1 2" key="1">
    <citation type="journal article" date="2024" name="BMC Genomics">
        <title>De novo assembly and annotation of Popillia japonica's genome with initial clues to its potential as an invasive pest.</title>
        <authorList>
            <person name="Cucini C."/>
            <person name="Boschi S."/>
            <person name="Funari R."/>
            <person name="Cardaioli E."/>
            <person name="Iannotti N."/>
            <person name="Marturano G."/>
            <person name="Paoli F."/>
            <person name="Bruttini M."/>
            <person name="Carapelli A."/>
            <person name="Frati F."/>
            <person name="Nardi F."/>
        </authorList>
    </citation>
    <scope>NUCLEOTIDE SEQUENCE [LARGE SCALE GENOMIC DNA]</scope>
    <source>
        <strain evidence="1">DMR45628</strain>
    </source>
</reference>
<organism evidence="1 2">
    <name type="scientific">Popillia japonica</name>
    <name type="common">Japanese beetle</name>
    <dbReference type="NCBI Taxonomy" id="7064"/>
    <lineage>
        <taxon>Eukaryota</taxon>
        <taxon>Metazoa</taxon>
        <taxon>Ecdysozoa</taxon>
        <taxon>Arthropoda</taxon>
        <taxon>Hexapoda</taxon>
        <taxon>Insecta</taxon>
        <taxon>Pterygota</taxon>
        <taxon>Neoptera</taxon>
        <taxon>Endopterygota</taxon>
        <taxon>Coleoptera</taxon>
        <taxon>Polyphaga</taxon>
        <taxon>Scarabaeiformia</taxon>
        <taxon>Scarabaeidae</taxon>
        <taxon>Rutelinae</taxon>
        <taxon>Popillia</taxon>
    </lineage>
</organism>
<name>A0AAW1IUC9_POPJA</name>
<gene>
    <name evidence="1" type="ORF">QE152_g34335</name>
</gene>
<dbReference type="Proteomes" id="UP001458880">
    <property type="component" value="Unassembled WGS sequence"/>
</dbReference>
<accession>A0AAW1IUC9</accession>
<keyword evidence="2" id="KW-1185">Reference proteome</keyword>
<evidence type="ECO:0008006" key="3">
    <source>
        <dbReference type="Google" id="ProtNLM"/>
    </source>
</evidence>
<protein>
    <recommendedName>
        <fullName evidence="3">Endonuclease-reverse transcriptase</fullName>
    </recommendedName>
</protein>
<comment type="caution">
    <text evidence="1">The sequence shown here is derived from an EMBL/GenBank/DDBJ whole genome shotgun (WGS) entry which is preliminary data.</text>
</comment>
<dbReference type="EMBL" id="JASPKY010000547">
    <property type="protein sequence ID" value="KAK9693254.1"/>
    <property type="molecule type" value="Genomic_DNA"/>
</dbReference>
<sequence length="298" mass="35026">MRARLPRLRPRKNTKRIVTEVNNILRQEVSECKSVTELHQLVYIGAATVLISNKQELQTLQAQPTLVYIGAATVLISNKQELQTLQAQPTTQTRAREKPWEIRLTNKIENYRKEIGVLTQIKNAQNPTNRLTNKANFIIRKYTNSENANAMDVLDLIKQRLAVNANRLRRYKVSHKRKTQNRQFSNNQKAFYRNLNPSTTNAEETQATEVLQVKDAMDFWRSIWTKEEQHNENAKWIRQEKDRVEKVQYMTDNEISIDDVKAAMKRLQNWKAPGIDGVQNYWIRAFHITLHLLYYLPK</sequence>
<evidence type="ECO:0000313" key="1">
    <source>
        <dbReference type="EMBL" id="KAK9693254.1"/>
    </source>
</evidence>
<proteinExistence type="predicted"/>
<dbReference type="AlphaFoldDB" id="A0AAW1IUC9"/>